<keyword evidence="3" id="KW-1185">Reference proteome</keyword>
<proteinExistence type="predicted"/>
<organism evidence="2 3">
    <name type="scientific">Vigna mungo</name>
    <name type="common">Black gram</name>
    <name type="synonym">Phaseolus mungo</name>
    <dbReference type="NCBI Taxonomy" id="3915"/>
    <lineage>
        <taxon>Eukaryota</taxon>
        <taxon>Viridiplantae</taxon>
        <taxon>Streptophyta</taxon>
        <taxon>Embryophyta</taxon>
        <taxon>Tracheophyta</taxon>
        <taxon>Spermatophyta</taxon>
        <taxon>Magnoliopsida</taxon>
        <taxon>eudicotyledons</taxon>
        <taxon>Gunneridae</taxon>
        <taxon>Pentapetalae</taxon>
        <taxon>rosids</taxon>
        <taxon>fabids</taxon>
        <taxon>Fabales</taxon>
        <taxon>Fabaceae</taxon>
        <taxon>Papilionoideae</taxon>
        <taxon>50 kb inversion clade</taxon>
        <taxon>NPAAA clade</taxon>
        <taxon>indigoferoid/millettioid clade</taxon>
        <taxon>Phaseoleae</taxon>
        <taxon>Vigna</taxon>
    </lineage>
</organism>
<evidence type="ECO:0000313" key="3">
    <source>
        <dbReference type="Proteomes" id="UP001374535"/>
    </source>
</evidence>
<evidence type="ECO:0000313" key="2">
    <source>
        <dbReference type="EMBL" id="WVZ17855.1"/>
    </source>
</evidence>
<dbReference type="EMBL" id="CP144698">
    <property type="protein sequence ID" value="WVZ17855.1"/>
    <property type="molecule type" value="Genomic_DNA"/>
</dbReference>
<reference evidence="2 3" key="1">
    <citation type="journal article" date="2023" name="Life. Sci Alliance">
        <title>Evolutionary insights into 3D genome organization and epigenetic landscape of Vigna mungo.</title>
        <authorList>
            <person name="Junaid A."/>
            <person name="Singh B."/>
            <person name="Bhatia S."/>
        </authorList>
    </citation>
    <scope>NUCLEOTIDE SEQUENCE [LARGE SCALE GENOMIC DNA]</scope>
    <source>
        <strain evidence="2">Urdbean</strain>
    </source>
</reference>
<evidence type="ECO:0000256" key="1">
    <source>
        <dbReference type="SAM" id="MobiDB-lite"/>
    </source>
</evidence>
<sequence>MVRTQNSSRIHTGSSWPQPFPPPSSPRPESSRGESISYWCRKPAETKTNAARRMIALGWLHSYMPDPSRQSLGKGSTQWRPAAPPPYHYHHRRQPPRRVPFSWRRRCDDDHDNNGNDKNNNNNSTRITICMRRIKKRRIINNWKENLENLSLCKKKKTLTGWGLRAYL</sequence>
<feature type="region of interest" description="Disordered" evidence="1">
    <location>
        <begin position="1"/>
        <end position="34"/>
    </location>
</feature>
<dbReference type="Proteomes" id="UP001374535">
    <property type="component" value="Chromosome 3"/>
</dbReference>
<feature type="compositionally biased region" description="Polar residues" evidence="1">
    <location>
        <begin position="68"/>
        <end position="79"/>
    </location>
</feature>
<feature type="region of interest" description="Disordered" evidence="1">
    <location>
        <begin position="66"/>
        <end position="95"/>
    </location>
</feature>
<accession>A0AAQ3NXV1</accession>
<protein>
    <submittedName>
        <fullName evidence="2">Uncharacterized protein</fullName>
    </submittedName>
</protein>
<gene>
    <name evidence="2" type="ORF">V8G54_010837</name>
</gene>
<feature type="compositionally biased region" description="Polar residues" evidence="1">
    <location>
        <begin position="1"/>
        <end position="12"/>
    </location>
</feature>
<name>A0AAQ3NXV1_VIGMU</name>
<dbReference type="AlphaFoldDB" id="A0AAQ3NXV1"/>